<evidence type="ECO:0000313" key="2">
    <source>
        <dbReference type="EMBL" id="RQN09621.1"/>
    </source>
</evidence>
<sequence length="197" mass="21063">MARKHVAALAALLLALAGCGGEEPGEAETTRSPEYERADLTLLPSSALPEGWTEVTVQERLGSSPGIPQYCGVRAAPADVAEGRITTYDEGRALDRYVIVWSMVADENDARQVMDDLASHRDECVQEDGRTGRPISTQVGDESIGWAFDEPASSAFQAIVFRRDEVVVVVAAPAATVLPDAEQRAIAAAIDQRLLDG</sequence>
<reference evidence="2 3" key="1">
    <citation type="submission" date="2018-11" db="EMBL/GenBank/DDBJ databases">
        <authorList>
            <person name="Li F."/>
        </authorList>
    </citation>
    <scope>NUCLEOTIDE SEQUENCE [LARGE SCALE GENOMIC DNA]</scope>
    <source>
        <strain evidence="2 3">YS17T</strain>
    </source>
</reference>
<proteinExistence type="predicted"/>
<organism evidence="2 3">
    <name type="scientific">Aeromicrobium camelliae</name>
    <dbReference type="NCBI Taxonomy" id="1538144"/>
    <lineage>
        <taxon>Bacteria</taxon>
        <taxon>Bacillati</taxon>
        <taxon>Actinomycetota</taxon>
        <taxon>Actinomycetes</taxon>
        <taxon>Propionibacteriales</taxon>
        <taxon>Nocardioidaceae</taxon>
        <taxon>Aeromicrobium</taxon>
    </lineage>
</organism>
<evidence type="ECO:0000256" key="1">
    <source>
        <dbReference type="SAM" id="SignalP"/>
    </source>
</evidence>
<dbReference type="Proteomes" id="UP000275225">
    <property type="component" value="Unassembled WGS sequence"/>
</dbReference>
<keyword evidence="1" id="KW-0732">Signal</keyword>
<dbReference type="RefSeq" id="WP_124235476.1">
    <property type="nucleotide sequence ID" value="NZ_JBHUFI010000006.1"/>
</dbReference>
<comment type="caution">
    <text evidence="2">The sequence shown here is derived from an EMBL/GenBank/DDBJ whole genome shotgun (WGS) entry which is preliminary data.</text>
</comment>
<protein>
    <recommendedName>
        <fullName evidence="4">DUF3558 domain-containing protein</fullName>
    </recommendedName>
</protein>
<evidence type="ECO:0008006" key="4">
    <source>
        <dbReference type="Google" id="ProtNLM"/>
    </source>
</evidence>
<name>A0A3N6ZHI1_9ACTN</name>
<keyword evidence="3" id="KW-1185">Reference proteome</keyword>
<feature type="chain" id="PRO_5038664606" description="DUF3558 domain-containing protein" evidence="1">
    <location>
        <begin position="21"/>
        <end position="197"/>
    </location>
</feature>
<gene>
    <name evidence="2" type="ORF">EHW97_01895</name>
</gene>
<evidence type="ECO:0000313" key="3">
    <source>
        <dbReference type="Proteomes" id="UP000275225"/>
    </source>
</evidence>
<dbReference type="EMBL" id="RQJX01000002">
    <property type="protein sequence ID" value="RQN09621.1"/>
    <property type="molecule type" value="Genomic_DNA"/>
</dbReference>
<dbReference type="AlphaFoldDB" id="A0A3N6ZHI1"/>
<accession>A0A3N6ZHI1</accession>
<dbReference type="OrthoDB" id="4866342at2"/>
<feature type="signal peptide" evidence="1">
    <location>
        <begin position="1"/>
        <end position="20"/>
    </location>
</feature>
<dbReference type="PROSITE" id="PS51257">
    <property type="entry name" value="PROKAR_LIPOPROTEIN"/>
    <property type="match status" value="1"/>
</dbReference>